<dbReference type="Pfam" id="PF16100">
    <property type="entry name" value="RMI2"/>
    <property type="match status" value="1"/>
</dbReference>
<dbReference type="AlphaFoldDB" id="A0A024UHH7"/>
<dbReference type="InterPro" id="IPR012340">
    <property type="entry name" value="NA-bd_OB-fold"/>
</dbReference>
<dbReference type="GO" id="GO:0043007">
    <property type="term" value="P:maintenance of rDNA"/>
    <property type="evidence" value="ECO:0007669"/>
    <property type="project" value="TreeGrafter"/>
</dbReference>
<dbReference type="GO" id="GO:0016607">
    <property type="term" value="C:nuclear speck"/>
    <property type="evidence" value="ECO:0007669"/>
    <property type="project" value="TreeGrafter"/>
</dbReference>
<dbReference type="eggNOG" id="ENOG502S134">
    <property type="taxonomic scope" value="Eukaryota"/>
</dbReference>
<dbReference type="InterPro" id="IPR000253">
    <property type="entry name" value="FHA_dom"/>
</dbReference>
<dbReference type="GO" id="GO:0033045">
    <property type="term" value="P:regulation of sister chromatid segregation"/>
    <property type="evidence" value="ECO:0007669"/>
    <property type="project" value="TreeGrafter"/>
</dbReference>
<evidence type="ECO:0000313" key="3">
    <source>
        <dbReference type="EMBL" id="ETW05655.1"/>
    </source>
</evidence>
<sequence>MTHVAVCRQILGDIANDLRVHLARRKVASELQARCVYRWRDHAGSLLRPYPLRYSPLHTHDHFRWCFVHSLSRIRREREHSRSAGTRRLVHALLKTLHWPVVLRATADRVVQARVSIPSIKKTIQICLSDLIKVDVALKCNHATHDSFHSLGTVAYTCVKCGVRVDSTSKSYLFVQALDTAKFEYLLVTLRPKLLLHLERQNMALEDVQSFCRHHRVELETTAALLLQRAILLFLRRKHGRRAESRVLVSLNAHDRRRRQRQCARDLYRVQCRVRRKPIKLLQIVDGALSLGRSYDANDNVDLPAKISTPTPTTLRESIAASTPESVGRLPSNQATPSTAPLLPYSNLQTSTASHTATEVISSIVLPSIERSTPSPEFYRCFAPQCGGRKFLNKKWYVLHMEKHATTKKRLHDEAAFLDRMRNHGLPMLRQHTEAPPPVPQKPMSKQCLPSLGNHKSATMLMQLVRLDTVAAADAQVVRVTRDMAELVMGRSVKHCDIIIDCPAYPGLVSKQHLRLVISDSTTVVVEDLGSKNGTFVNGKQQHQRLELYAGDMLELGRVKHRPESGVVFVCHLPNCAMSQVSATRKLFVRQLLSARSLPESRNKYLYRGVELIRAWIQGIVVDVQMPRFAVDDGTGIMWIDMQGLIKANSSLSVQVGEYVMIIGPVLGTQGTPQHVAPDRIQAHQVIPLTAKDVHRECMWFLEVIEYWTHVVGTPTIEIDD</sequence>
<evidence type="ECO:0000256" key="1">
    <source>
        <dbReference type="SAM" id="MobiDB-lite"/>
    </source>
</evidence>
<dbReference type="SUPFAM" id="SSF50249">
    <property type="entry name" value="Nucleic acid-binding proteins"/>
    <property type="match status" value="1"/>
</dbReference>
<feature type="compositionally biased region" description="Polar residues" evidence="1">
    <location>
        <begin position="321"/>
        <end position="339"/>
    </location>
</feature>
<name>A0A024UHH7_9STRA</name>
<dbReference type="SMART" id="SM00240">
    <property type="entry name" value="FHA"/>
    <property type="match status" value="1"/>
</dbReference>
<dbReference type="GeneID" id="20080429"/>
<dbReference type="InterPro" id="IPR008984">
    <property type="entry name" value="SMAD_FHA_dom_sf"/>
</dbReference>
<accession>A0A024UHH7</accession>
<dbReference type="Pfam" id="PF00498">
    <property type="entry name" value="FHA"/>
    <property type="match status" value="1"/>
</dbReference>
<proteinExistence type="predicted"/>
<dbReference type="CDD" id="cd00060">
    <property type="entry name" value="FHA"/>
    <property type="match status" value="1"/>
</dbReference>
<dbReference type="Gene3D" id="2.60.200.20">
    <property type="match status" value="1"/>
</dbReference>
<reference evidence="3" key="1">
    <citation type="submission" date="2013-12" db="EMBL/GenBank/DDBJ databases">
        <title>The Genome Sequence of Aphanomyces invadans NJM9701.</title>
        <authorList>
            <consortium name="The Broad Institute Genomics Platform"/>
            <person name="Russ C."/>
            <person name="Tyler B."/>
            <person name="van West P."/>
            <person name="Dieguez-Uribeondo J."/>
            <person name="Young S.K."/>
            <person name="Zeng Q."/>
            <person name="Gargeya S."/>
            <person name="Fitzgerald M."/>
            <person name="Abouelleil A."/>
            <person name="Alvarado L."/>
            <person name="Chapman S.B."/>
            <person name="Gainer-Dewar J."/>
            <person name="Goldberg J."/>
            <person name="Griggs A."/>
            <person name="Gujja S."/>
            <person name="Hansen M."/>
            <person name="Howarth C."/>
            <person name="Imamovic A."/>
            <person name="Ireland A."/>
            <person name="Larimer J."/>
            <person name="McCowan C."/>
            <person name="Murphy C."/>
            <person name="Pearson M."/>
            <person name="Poon T.W."/>
            <person name="Priest M."/>
            <person name="Roberts A."/>
            <person name="Saif S."/>
            <person name="Shea T."/>
            <person name="Sykes S."/>
            <person name="Wortman J."/>
            <person name="Nusbaum C."/>
            <person name="Birren B."/>
        </authorList>
    </citation>
    <scope>NUCLEOTIDE SEQUENCE [LARGE SCALE GENOMIC DNA]</scope>
    <source>
        <strain evidence="3">NJM9701</strain>
    </source>
</reference>
<evidence type="ECO:0000259" key="2">
    <source>
        <dbReference type="PROSITE" id="PS50006"/>
    </source>
</evidence>
<protein>
    <recommendedName>
        <fullName evidence="2">FHA domain-containing protein</fullName>
    </recommendedName>
</protein>
<dbReference type="EMBL" id="KI913956">
    <property type="protein sequence ID" value="ETW05655.1"/>
    <property type="molecule type" value="Genomic_DNA"/>
</dbReference>
<dbReference type="PANTHER" id="PTHR33962:SF1">
    <property type="entry name" value="RECQ-MEDIATED GENOME INSTABILITY PROTEIN 2"/>
    <property type="match status" value="1"/>
</dbReference>
<feature type="region of interest" description="Disordered" evidence="1">
    <location>
        <begin position="321"/>
        <end position="342"/>
    </location>
</feature>
<dbReference type="GO" id="GO:0005829">
    <property type="term" value="C:cytosol"/>
    <property type="evidence" value="ECO:0007669"/>
    <property type="project" value="TreeGrafter"/>
</dbReference>
<dbReference type="GO" id="GO:0006281">
    <property type="term" value="P:DNA repair"/>
    <property type="evidence" value="ECO:0007669"/>
    <property type="project" value="TreeGrafter"/>
</dbReference>
<dbReference type="RefSeq" id="XP_008865432.1">
    <property type="nucleotide sequence ID" value="XM_008867210.1"/>
</dbReference>
<dbReference type="InterPro" id="IPR032245">
    <property type="entry name" value="RMI2"/>
</dbReference>
<feature type="domain" description="FHA" evidence="2">
    <location>
        <begin position="487"/>
        <end position="542"/>
    </location>
</feature>
<organism evidence="3">
    <name type="scientific">Aphanomyces invadans</name>
    <dbReference type="NCBI Taxonomy" id="157072"/>
    <lineage>
        <taxon>Eukaryota</taxon>
        <taxon>Sar</taxon>
        <taxon>Stramenopiles</taxon>
        <taxon>Oomycota</taxon>
        <taxon>Saprolegniomycetes</taxon>
        <taxon>Saprolegniales</taxon>
        <taxon>Verrucalvaceae</taxon>
        <taxon>Aphanomyces</taxon>
    </lineage>
</organism>
<gene>
    <name evidence="3" type="ORF">H310_03379</name>
</gene>
<dbReference type="PANTHER" id="PTHR33962">
    <property type="entry name" value="RECQ-MEDIATED GENOME INSTABILITY PROTEIN 2 RMI2"/>
    <property type="match status" value="1"/>
</dbReference>
<dbReference type="PROSITE" id="PS50006">
    <property type="entry name" value="FHA_DOMAIN"/>
    <property type="match status" value="1"/>
</dbReference>
<dbReference type="OrthoDB" id="59690at2759"/>
<dbReference type="SUPFAM" id="SSF49879">
    <property type="entry name" value="SMAD/FHA domain"/>
    <property type="match status" value="1"/>
</dbReference>
<dbReference type="Gene3D" id="2.40.50.140">
    <property type="entry name" value="Nucleic acid-binding proteins"/>
    <property type="match status" value="1"/>
</dbReference>
<dbReference type="GO" id="GO:2000042">
    <property type="term" value="P:negative regulation of double-strand break repair via homologous recombination"/>
    <property type="evidence" value="ECO:0007669"/>
    <property type="project" value="TreeGrafter"/>
</dbReference>
<dbReference type="VEuPathDB" id="FungiDB:H310_03379"/>